<sequence>MKHWKQYNRTEQLQILDIASAETSLPRLAVEKDWWVTMALKALSTTQFSHLMSFKGGTSLSKGWKLIDRFSEDIDIALKREDRFAISSTSNTQLAKARRSARHYIIRELPDELQAALSSLDLRDFSIEAEIEKVVAGKTIDIRADKHPSVIYINYDSIVPETSAYVHPRVKIEISCLSMDEPVEEKQLRSFISESVKEIEDIMVDFKTVIPTRTFLEKIFLLHEEFQSDKPRNYRMSRHLYDLEKIMDSEFGAEALSDRSLYYNIVSHRSIFNKISSVDYSTHLPTNINFIPPSSITHEWKNDYQSMKEDFIYEQDCLSFENLITRMEELQKRIRKV</sequence>
<accession>A0A644XWQ2</accession>
<dbReference type="Gene3D" id="3.10.450.620">
    <property type="entry name" value="JHP933, nucleotidyltransferase-like core domain"/>
    <property type="match status" value="1"/>
</dbReference>
<dbReference type="EMBL" id="VSSQ01003404">
    <property type="protein sequence ID" value="MPM20529.1"/>
    <property type="molecule type" value="Genomic_DNA"/>
</dbReference>
<gene>
    <name evidence="1" type="ORF">SDC9_66959</name>
</gene>
<dbReference type="InterPro" id="IPR014942">
    <property type="entry name" value="AbiEii"/>
</dbReference>
<protein>
    <recommendedName>
        <fullName evidence="2">Nucleotidyl transferase AbiEii/AbiGii toxin family protein</fullName>
    </recommendedName>
</protein>
<proteinExistence type="predicted"/>
<name>A0A644XWQ2_9ZZZZ</name>
<evidence type="ECO:0008006" key="2">
    <source>
        <dbReference type="Google" id="ProtNLM"/>
    </source>
</evidence>
<evidence type="ECO:0000313" key="1">
    <source>
        <dbReference type="EMBL" id="MPM20529.1"/>
    </source>
</evidence>
<comment type="caution">
    <text evidence="1">The sequence shown here is derived from an EMBL/GenBank/DDBJ whole genome shotgun (WGS) entry which is preliminary data.</text>
</comment>
<dbReference type="Pfam" id="PF08843">
    <property type="entry name" value="AbiEii"/>
    <property type="match status" value="1"/>
</dbReference>
<organism evidence="1">
    <name type="scientific">bioreactor metagenome</name>
    <dbReference type="NCBI Taxonomy" id="1076179"/>
    <lineage>
        <taxon>unclassified sequences</taxon>
        <taxon>metagenomes</taxon>
        <taxon>ecological metagenomes</taxon>
    </lineage>
</organism>
<dbReference type="AlphaFoldDB" id="A0A644XWQ2"/>
<reference evidence="1" key="1">
    <citation type="submission" date="2019-08" db="EMBL/GenBank/DDBJ databases">
        <authorList>
            <person name="Kucharzyk K."/>
            <person name="Murdoch R.W."/>
            <person name="Higgins S."/>
            <person name="Loffler F."/>
        </authorList>
    </citation>
    <scope>NUCLEOTIDE SEQUENCE</scope>
</reference>